<dbReference type="Proteomes" id="UP000830768">
    <property type="component" value="Chromosome 13"/>
</dbReference>
<name>A0ACD3ZT86_FUSSC</name>
<reference evidence="1" key="1">
    <citation type="submission" date="2021-11" db="EMBL/GenBank/DDBJ databases">
        <title>Fusarium solani-melongenae Genome sequencing and assembly.</title>
        <authorList>
            <person name="Xie S."/>
            <person name="Huang L."/>
            <person name="Zhang X."/>
        </authorList>
    </citation>
    <scope>NUCLEOTIDE SEQUENCE</scope>
    <source>
        <strain evidence="1">CRI 24-3</strain>
    </source>
</reference>
<gene>
    <name evidence="1" type="ORF">LCI18_015071</name>
</gene>
<evidence type="ECO:0000313" key="2">
    <source>
        <dbReference type="Proteomes" id="UP000830768"/>
    </source>
</evidence>
<evidence type="ECO:0000313" key="1">
    <source>
        <dbReference type="EMBL" id="UPL04137.1"/>
    </source>
</evidence>
<sequence>MASDQGQCQRCQKEATHANGIFCRFHSKQVFGLYKGYKRRNALLDTLDNKAPEYLKNAREPLANDAFQAIDSEKTLREVHSHLFDKYVLLGNVIDARKLHHKHFYSLNVDYGHQAYIDKLISQRHIVLKAMQRVEKRTTQVLYRKEQWFAWVRQVQEEEEANDDKEQKKVKQEAALFKRHVKRLEGRLAKMRQKEEQKRQDTYLEDAYRERMAMAAEEDDEAWDPIEDMHHLKRGRYIGLIKHFLRLNTAEEGEEELPPLEEIPPLEPSPAPEPETPSRKTKKKAKAKAVKAAKAVSSSVQPSGETLRGQGRLVAALRDGNYPVPSAELPEPDRNNIETEKEMRNRLSHGVKKNFDNVWGFQIVGTLANPRETHEKTTPMTNDEIESTAGDIRQIKHLLFCRLLLGQASMLPAALRANSVEEFLNDPQVAESDLRDLCLKVEEPTLQDIRDACADFARGDEAEEGEDSDEPEEEDEDDETFEDLLNGDARYKDLHTDNWLLEKFVDQLERKRPQSKKKTKVTICGKSIWNHAMSRDGWLQFSLCRNWKEFSDLNLLTLWQYFPASNRVSWGNNRLIQQLQELGLFPYFVDLEAKQHSRFNQVGGRSSRRRQHDIVETRNIIVGHMKRNDPITRRFLQYLLMRTRELLIMVRDGKTGRVITAPPEEQLWTYRMKKGLGRASKNEWRNVLEVGPRFGFDDYYDVFIWDFVPSQSSLDLYNIAITELRNAWRVRHPRDAYQHMKPLLTTMTREKNTMRTRLIKPDEKSEFKKWDQVQEKINAMLATPHAGPTDWVWFLAEILDWLNLRADYTHDPSSPLPHGFVAQDLVKAFASVAMFFPKAEAATLATQFVKPKQCDDFRNTLLFDPKERSKTLPDRRSRTSYKFRDPAFWTEWNEFLKTKSFYADVYPFDWSLAVRPIIARLYVAGIIAPAYVQNDSQVVLGMATAKTEPHRPGKLDLFINYEDRYGNFPAVFPPSFVHPSKWPHVLPTAESFAEKNKGARFALIRLWSALHFYPLMVGLGNRQYTSFLDSLCRSWEWKFAPKDMIGSEYVTHHTTETMLQLLQKQFEGHVMNRADLILVMGKDADELLKFCTAVTFAIQTKPWLKEIDLWKSFINVDLEFLQGLDPYWLD</sequence>
<proteinExistence type="predicted"/>
<organism evidence="1 2">
    <name type="scientific">Fusarium solani subsp. cucurbitae</name>
    <name type="common">Neocosmosporum cucurbitae</name>
    <dbReference type="NCBI Taxonomy" id="2747967"/>
    <lineage>
        <taxon>Eukaryota</taxon>
        <taxon>Fungi</taxon>
        <taxon>Dikarya</taxon>
        <taxon>Ascomycota</taxon>
        <taxon>Pezizomycotina</taxon>
        <taxon>Sordariomycetes</taxon>
        <taxon>Hypocreomycetidae</taxon>
        <taxon>Hypocreales</taxon>
        <taxon>Nectriaceae</taxon>
        <taxon>Fusarium</taxon>
        <taxon>Fusarium solani species complex</taxon>
    </lineage>
</organism>
<protein>
    <submittedName>
        <fullName evidence="1">Uncharacterized protein</fullName>
    </submittedName>
</protein>
<dbReference type="EMBL" id="CP090041">
    <property type="protein sequence ID" value="UPL04137.1"/>
    <property type="molecule type" value="Genomic_DNA"/>
</dbReference>
<accession>A0ACD3ZT86</accession>
<keyword evidence="2" id="KW-1185">Reference proteome</keyword>